<evidence type="ECO:0000313" key="7">
    <source>
        <dbReference type="Proteomes" id="UP000623467"/>
    </source>
</evidence>
<feature type="region of interest" description="Disordered" evidence="4">
    <location>
        <begin position="347"/>
        <end position="439"/>
    </location>
</feature>
<dbReference type="AlphaFoldDB" id="A0A8H6ZAN3"/>
<dbReference type="InterPro" id="IPR001766">
    <property type="entry name" value="Fork_head_dom"/>
</dbReference>
<dbReference type="InterPro" id="IPR036390">
    <property type="entry name" value="WH_DNA-bd_sf"/>
</dbReference>
<dbReference type="PROSITE" id="PS00658">
    <property type="entry name" value="FORK_HEAD_2"/>
    <property type="match status" value="1"/>
</dbReference>
<dbReference type="InterPro" id="IPR030456">
    <property type="entry name" value="TF_fork_head_CS_2"/>
</dbReference>
<evidence type="ECO:0000259" key="5">
    <source>
        <dbReference type="PROSITE" id="PS50039"/>
    </source>
</evidence>
<dbReference type="GO" id="GO:0000978">
    <property type="term" value="F:RNA polymerase II cis-regulatory region sequence-specific DNA binding"/>
    <property type="evidence" value="ECO:0007669"/>
    <property type="project" value="TreeGrafter"/>
</dbReference>
<dbReference type="Gene3D" id="1.10.10.10">
    <property type="entry name" value="Winged helix-like DNA-binding domain superfamily/Winged helix DNA-binding domain"/>
    <property type="match status" value="1"/>
</dbReference>
<dbReference type="SMART" id="SM00339">
    <property type="entry name" value="FH"/>
    <property type="match status" value="1"/>
</dbReference>
<dbReference type="PROSITE" id="PS50039">
    <property type="entry name" value="FORK_HEAD_3"/>
    <property type="match status" value="1"/>
</dbReference>
<comment type="caution">
    <text evidence="6">The sequence shown here is derived from an EMBL/GenBank/DDBJ whole genome shotgun (WGS) entry which is preliminary data.</text>
</comment>
<sequence length="565" mass="62538">MSEPWFNGFNPFDIDNPLSGVFQSYHSSDESGVDSSGGLSTRDMALDMFPLEVTGMTQPPRSRRTDSFWSMRLPTFHHASLSRSNMCLRRTSLDHPTRYNYFQEHYQQYYAPQLDEQWTSGTPQPYSASPEQYHAPPSDALIPTAMPPSAFQQTSRFPDAGDYLQNQLNLPPGSPEHYPQYYAPQLDEHRSSGTLQAYSASPEQYYAPPSGAPIPTAMPPSAFHETSRFPDAGDYLRNQLNLPPGGPVNLWSLPEPPNGQKPAFSIPVLIKFAIYGSPRKRLTLQEICGELCNRFTWFREHQHERAWKNSIRHNLSLKAMFVNTPRPTTDPGRGSYWELDITAGDGDARERKRGKRSAGRNENEDHADYGNEDEEDGSFLNTGGSAITGDIRGGQSLPMLESPAQQRRPATYSQPGYGPAYAQHNPDPTPGPSSFRQPSGQALAASFNYLLPPVPVIVIAHEVTVNAVAAMAQCPYTGVSPPLPLDLTHLKIAGSAVLDMVKQALGLIPAYIPVISEPNTVGTLTTEGTKPEMFAICSKDSEYKNQYLGVEFEKDACGGPRHRIM</sequence>
<proteinExistence type="predicted"/>
<feature type="domain" description="Fork-head" evidence="5">
    <location>
        <begin position="261"/>
        <end position="353"/>
    </location>
</feature>
<feature type="DNA-binding region" description="Fork-head" evidence="3">
    <location>
        <begin position="261"/>
        <end position="353"/>
    </location>
</feature>
<dbReference type="OrthoDB" id="5954824at2759"/>
<keyword evidence="1 3" id="KW-0238">DNA-binding</keyword>
<organism evidence="6 7">
    <name type="scientific">Mycena sanguinolenta</name>
    <dbReference type="NCBI Taxonomy" id="230812"/>
    <lineage>
        <taxon>Eukaryota</taxon>
        <taxon>Fungi</taxon>
        <taxon>Dikarya</taxon>
        <taxon>Basidiomycota</taxon>
        <taxon>Agaricomycotina</taxon>
        <taxon>Agaricomycetes</taxon>
        <taxon>Agaricomycetidae</taxon>
        <taxon>Agaricales</taxon>
        <taxon>Marasmiineae</taxon>
        <taxon>Mycenaceae</taxon>
        <taxon>Mycena</taxon>
    </lineage>
</organism>
<accession>A0A8H6ZAN3</accession>
<dbReference type="CDD" id="cd00059">
    <property type="entry name" value="FH_FOX"/>
    <property type="match status" value="1"/>
</dbReference>
<keyword evidence="2 3" id="KW-0539">Nucleus</keyword>
<dbReference type="EMBL" id="JACAZH010000002">
    <property type="protein sequence ID" value="KAF7375585.1"/>
    <property type="molecule type" value="Genomic_DNA"/>
</dbReference>
<dbReference type="PRINTS" id="PR00053">
    <property type="entry name" value="FORKHEAD"/>
</dbReference>
<dbReference type="InterPro" id="IPR036388">
    <property type="entry name" value="WH-like_DNA-bd_sf"/>
</dbReference>
<reference evidence="6" key="1">
    <citation type="submission" date="2020-05" db="EMBL/GenBank/DDBJ databases">
        <title>Mycena genomes resolve the evolution of fungal bioluminescence.</title>
        <authorList>
            <person name="Tsai I.J."/>
        </authorList>
    </citation>
    <scope>NUCLEOTIDE SEQUENCE</scope>
    <source>
        <strain evidence="6">160909Yilan</strain>
    </source>
</reference>
<evidence type="ECO:0000256" key="3">
    <source>
        <dbReference type="PROSITE-ProRule" id="PRU00089"/>
    </source>
</evidence>
<evidence type="ECO:0000256" key="1">
    <source>
        <dbReference type="ARBA" id="ARBA00023125"/>
    </source>
</evidence>
<comment type="subcellular location">
    <subcellularLocation>
        <location evidence="3">Nucleus</location>
    </subcellularLocation>
</comment>
<feature type="compositionally biased region" description="Basic and acidic residues" evidence="4">
    <location>
        <begin position="359"/>
        <end position="369"/>
    </location>
</feature>
<dbReference type="PANTHER" id="PTHR11829">
    <property type="entry name" value="FORKHEAD BOX PROTEIN"/>
    <property type="match status" value="1"/>
</dbReference>
<evidence type="ECO:0000256" key="4">
    <source>
        <dbReference type="SAM" id="MobiDB-lite"/>
    </source>
</evidence>
<gene>
    <name evidence="6" type="ORF">MSAN_00447000</name>
</gene>
<dbReference type="GO" id="GO:0005634">
    <property type="term" value="C:nucleus"/>
    <property type="evidence" value="ECO:0007669"/>
    <property type="project" value="UniProtKB-SubCell"/>
</dbReference>
<dbReference type="GO" id="GO:0000981">
    <property type="term" value="F:DNA-binding transcription factor activity, RNA polymerase II-specific"/>
    <property type="evidence" value="ECO:0007669"/>
    <property type="project" value="TreeGrafter"/>
</dbReference>
<keyword evidence="7" id="KW-1185">Reference proteome</keyword>
<dbReference type="PANTHER" id="PTHR11829:SF343">
    <property type="entry name" value="FORK-HEAD DOMAIN-CONTAINING PROTEIN"/>
    <property type="match status" value="1"/>
</dbReference>
<evidence type="ECO:0000256" key="2">
    <source>
        <dbReference type="ARBA" id="ARBA00023242"/>
    </source>
</evidence>
<dbReference type="InterPro" id="IPR050211">
    <property type="entry name" value="FOX_domain-containing"/>
</dbReference>
<protein>
    <submittedName>
        <fullName evidence="6">Winged helix DNA-binding domain-containing protein</fullName>
    </submittedName>
</protein>
<dbReference type="Pfam" id="PF00250">
    <property type="entry name" value="Forkhead"/>
    <property type="match status" value="1"/>
</dbReference>
<dbReference type="Proteomes" id="UP000623467">
    <property type="component" value="Unassembled WGS sequence"/>
</dbReference>
<name>A0A8H6ZAN3_9AGAR</name>
<dbReference type="SUPFAM" id="SSF46785">
    <property type="entry name" value="Winged helix' DNA-binding domain"/>
    <property type="match status" value="1"/>
</dbReference>
<evidence type="ECO:0000313" key="6">
    <source>
        <dbReference type="EMBL" id="KAF7375585.1"/>
    </source>
</evidence>